<proteinExistence type="predicted"/>
<keyword evidence="3" id="KW-1185">Reference proteome</keyword>
<keyword evidence="1" id="KW-0732">Signal</keyword>
<evidence type="ECO:0000313" key="3">
    <source>
        <dbReference type="Proteomes" id="UP000199648"/>
    </source>
</evidence>
<dbReference type="EMBL" id="FMWD01000004">
    <property type="protein sequence ID" value="SCZ58118.1"/>
    <property type="molecule type" value="Genomic_DNA"/>
</dbReference>
<feature type="chain" id="PRO_5011471709" evidence="1">
    <location>
        <begin position="23"/>
        <end position="90"/>
    </location>
</feature>
<evidence type="ECO:0000313" key="2">
    <source>
        <dbReference type="EMBL" id="SCZ58118.1"/>
    </source>
</evidence>
<dbReference type="Proteomes" id="UP000199648">
    <property type="component" value="Unassembled WGS sequence"/>
</dbReference>
<dbReference type="RefSeq" id="WP_092995089.1">
    <property type="nucleotide sequence ID" value="NZ_FMWD01000004.1"/>
</dbReference>
<evidence type="ECO:0000256" key="1">
    <source>
        <dbReference type="SAM" id="SignalP"/>
    </source>
</evidence>
<dbReference type="AlphaFoldDB" id="A0A1G5Q925"/>
<accession>A0A1G5Q925</accession>
<protein>
    <submittedName>
        <fullName evidence="2">Uncharacterized protein</fullName>
    </submittedName>
</protein>
<name>A0A1G5Q925_9GAMM</name>
<gene>
    <name evidence="2" type="ORF">SAMN03097708_01609</name>
</gene>
<sequence length="90" mass="9809">MERSIRIGVFVLLAHLSAASGAAETSVIGVYRYITESAFNNISSSALVDGKAYLNDYAIGADARVSGAGDGDRWTWVFRQGIWSNHHRPH</sequence>
<organism evidence="2 3">
    <name type="scientific">Thiohalomonas denitrificans</name>
    <dbReference type="NCBI Taxonomy" id="415747"/>
    <lineage>
        <taxon>Bacteria</taxon>
        <taxon>Pseudomonadati</taxon>
        <taxon>Pseudomonadota</taxon>
        <taxon>Gammaproteobacteria</taxon>
        <taxon>Thiohalomonadales</taxon>
        <taxon>Thiohalomonadaceae</taxon>
        <taxon>Thiohalomonas</taxon>
    </lineage>
</organism>
<feature type="signal peptide" evidence="1">
    <location>
        <begin position="1"/>
        <end position="22"/>
    </location>
</feature>
<reference evidence="2 3" key="1">
    <citation type="submission" date="2016-10" db="EMBL/GenBank/DDBJ databases">
        <authorList>
            <person name="de Groot N.N."/>
        </authorList>
    </citation>
    <scope>NUCLEOTIDE SEQUENCE [LARGE SCALE GENOMIC DNA]</scope>
    <source>
        <strain evidence="2 3">HLD2</strain>
    </source>
</reference>